<evidence type="ECO:0000256" key="1">
    <source>
        <dbReference type="ARBA" id="ARBA00022723"/>
    </source>
</evidence>
<evidence type="ECO:0000313" key="13">
    <source>
        <dbReference type="Proteomes" id="UP000236161"/>
    </source>
</evidence>
<evidence type="ECO:0000256" key="8">
    <source>
        <dbReference type="PROSITE-ProRule" id="PRU00071"/>
    </source>
</evidence>
<evidence type="ECO:0000256" key="4">
    <source>
        <dbReference type="ARBA" id="ARBA00023015"/>
    </source>
</evidence>
<dbReference type="GO" id="GO:0003700">
    <property type="term" value="F:DNA-binding transcription factor activity"/>
    <property type="evidence" value="ECO:0007669"/>
    <property type="project" value="UniProtKB-UniRule"/>
</dbReference>
<proteinExistence type="predicted"/>
<comment type="subcellular location">
    <subcellularLocation>
        <location evidence="8 9">Nucleus</location>
    </subcellularLocation>
</comment>
<keyword evidence="6 9" id="KW-0804">Transcription</keyword>
<dbReference type="AlphaFoldDB" id="A0A2I0AFK4"/>
<keyword evidence="1 9" id="KW-0479">Metal-binding</keyword>
<evidence type="ECO:0000256" key="2">
    <source>
        <dbReference type="ARBA" id="ARBA00022771"/>
    </source>
</evidence>
<protein>
    <recommendedName>
        <fullName evidence="9">Dof zinc finger protein</fullName>
    </recommendedName>
</protein>
<name>A0A2I0AFK4_9ASPA</name>
<feature type="domain" description="Dof-type" evidence="11">
    <location>
        <begin position="38"/>
        <end position="92"/>
    </location>
</feature>
<gene>
    <name evidence="12" type="primary">DOF3.2</name>
    <name evidence="12" type="ORF">AXF42_Ash000151</name>
</gene>
<dbReference type="STRING" id="1088818.A0A2I0AFK4"/>
<dbReference type="GO" id="GO:0008270">
    <property type="term" value="F:zinc ion binding"/>
    <property type="evidence" value="ECO:0007669"/>
    <property type="project" value="UniProtKB-KW"/>
</dbReference>
<keyword evidence="2 8" id="KW-0863">Zinc-finger</keyword>
<keyword evidence="4 9" id="KW-0805">Transcription regulation</keyword>
<dbReference type="PANTHER" id="PTHR31992">
    <property type="entry name" value="DOF ZINC FINGER PROTEIN DOF1.4-RELATED"/>
    <property type="match status" value="1"/>
</dbReference>
<dbReference type="Proteomes" id="UP000236161">
    <property type="component" value="Unassembled WGS sequence"/>
</dbReference>
<reference evidence="12 13" key="1">
    <citation type="journal article" date="2017" name="Nature">
        <title>The Apostasia genome and the evolution of orchids.</title>
        <authorList>
            <person name="Zhang G.Q."/>
            <person name="Liu K.W."/>
            <person name="Li Z."/>
            <person name="Lohaus R."/>
            <person name="Hsiao Y.Y."/>
            <person name="Niu S.C."/>
            <person name="Wang J.Y."/>
            <person name="Lin Y.C."/>
            <person name="Xu Q."/>
            <person name="Chen L.J."/>
            <person name="Yoshida K."/>
            <person name="Fujiwara S."/>
            <person name="Wang Z.W."/>
            <person name="Zhang Y.Q."/>
            <person name="Mitsuda N."/>
            <person name="Wang M."/>
            <person name="Liu G.H."/>
            <person name="Pecoraro L."/>
            <person name="Huang H.X."/>
            <person name="Xiao X.J."/>
            <person name="Lin M."/>
            <person name="Wu X.Y."/>
            <person name="Wu W.L."/>
            <person name="Chen Y.Y."/>
            <person name="Chang S.B."/>
            <person name="Sakamoto S."/>
            <person name="Ohme-Takagi M."/>
            <person name="Yagi M."/>
            <person name="Zeng S.J."/>
            <person name="Shen C.Y."/>
            <person name="Yeh C.M."/>
            <person name="Luo Y.B."/>
            <person name="Tsai W.C."/>
            <person name="Van de Peer Y."/>
            <person name="Liu Z.J."/>
        </authorList>
    </citation>
    <scope>NUCLEOTIDE SEQUENCE [LARGE SCALE GENOMIC DNA]</scope>
    <source>
        <strain evidence="13">cv. Shenzhen</strain>
        <tissue evidence="12">Stem</tissue>
    </source>
</reference>
<evidence type="ECO:0000313" key="12">
    <source>
        <dbReference type="EMBL" id="PKA54318.1"/>
    </source>
</evidence>
<feature type="region of interest" description="Disordered" evidence="10">
    <location>
        <begin position="83"/>
        <end position="103"/>
    </location>
</feature>
<organism evidence="12 13">
    <name type="scientific">Apostasia shenzhenica</name>
    <dbReference type="NCBI Taxonomy" id="1088818"/>
    <lineage>
        <taxon>Eukaryota</taxon>
        <taxon>Viridiplantae</taxon>
        <taxon>Streptophyta</taxon>
        <taxon>Embryophyta</taxon>
        <taxon>Tracheophyta</taxon>
        <taxon>Spermatophyta</taxon>
        <taxon>Magnoliopsida</taxon>
        <taxon>Liliopsida</taxon>
        <taxon>Asparagales</taxon>
        <taxon>Orchidaceae</taxon>
        <taxon>Apostasioideae</taxon>
        <taxon>Apostasia</taxon>
    </lineage>
</organism>
<dbReference type="GO" id="GO:0005634">
    <property type="term" value="C:nucleus"/>
    <property type="evidence" value="ECO:0007669"/>
    <property type="project" value="UniProtKB-SubCell"/>
</dbReference>
<comment type="function">
    <text evidence="9">Transcription factor that binds specifically to a 5'-AA[AG]G-3' consensus core sequence.</text>
</comment>
<evidence type="ECO:0000256" key="7">
    <source>
        <dbReference type="ARBA" id="ARBA00023242"/>
    </source>
</evidence>
<evidence type="ECO:0000256" key="9">
    <source>
        <dbReference type="RuleBase" id="RU369094"/>
    </source>
</evidence>
<evidence type="ECO:0000256" key="6">
    <source>
        <dbReference type="ARBA" id="ARBA00023163"/>
    </source>
</evidence>
<keyword evidence="13" id="KW-1185">Reference proteome</keyword>
<evidence type="ECO:0000256" key="10">
    <source>
        <dbReference type="SAM" id="MobiDB-lite"/>
    </source>
</evidence>
<dbReference type="Pfam" id="PF02701">
    <property type="entry name" value="Zn_ribbon_Dof"/>
    <property type="match status" value="1"/>
</dbReference>
<evidence type="ECO:0000256" key="3">
    <source>
        <dbReference type="ARBA" id="ARBA00022833"/>
    </source>
</evidence>
<dbReference type="InterPro" id="IPR045174">
    <property type="entry name" value="Dof"/>
</dbReference>
<dbReference type="OrthoDB" id="1927254at2759"/>
<keyword evidence="3 9" id="KW-0862">Zinc</keyword>
<keyword evidence="7 8" id="KW-0539">Nucleus</keyword>
<accession>A0A2I0AFK4</accession>
<sequence>MKSMEAASTGLRKPGIRPYTPLAPAALAAVEAAEPNRERCPRCSSLDTKFCYYNNYRTSQPRHFCRSCRRHWTLGGSIRNVPIGGASRKRHRANPYPKPAAVTDQHPPPSFLLVDAPPVAATEAPLPSACFGLSDSPPLDGMFDVGLAQLEWPPEILALEMFGSFEKTCWTTESCFDDGDLYNVPVVDASL</sequence>
<dbReference type="EMBL" id="KZ451982">
    <property type="protein sequence ID" value="PKA54318.1"/>
    <property type="molecule type" value="Genomic_DNA"/>
</dbReference>
<evidence type="ECO:0000259" key="11">
    <source>
        <dbReference type="PROSITE" id="PS50884"/>
    </source>
</evidence>
<dbReference type="PANTHER" id="PTHR31992:SF204">
    <property type="entry name" value="DOF ZINC FINGER PROTEIN"/>
    <property type="match status" value="1"/>
</dbReference>
<keyword evidence="5 8" id="KW-0238">DNA-binding</keyword>
<dbReference type="GO" id="GO:0003677">
    <property type="term" value="F:DNA binding"/>
    <property type="evidence" value="ECO:0007669"/>
    <property type="project" value="UniProtKB-UniRule"/>
</dbReference>
<dbReference type="PROSITE" id="PS50884">
    <property type="entry name" value="ZF_DOF_2"/>
    <property type="match status" value="1"/>
</dbReference>
<dbReference type="InterPro" id="IPR003851">
    <property type="entry name" value="Znf_Dof"/>
</dbReference>
<evidence type="ECO:0000256" key="5">
    <source>
        <dbReference type="ARBA" id="ARBA00023125"/>
    </source>
</evidence>
<dbReference type="PROSITE" id="PS01361">
    <property type="entry name" value="ZF_DOF_1"/>
    <property type="match status" value="1"/>
</dbReference>